<proteinExistence type="predicted"/>
<name>A0A075GRR3_9EURY</name>
<dbReference type="AlphaFoldDB" id="A0A075GRR3"/>
<reference evidence="1" key="1">
    <citation type="journal article" date="2014" name="Genome Biol. Evol.">
        <title>Pangenome evidence for extensive interdomain horizontal transfer affecting lineage core and shell genes in uncultured planktonic thaumarchaeota and euryarchaeota.</title>
        <authorList>
            <person name="Deschamps P."/>
            <person name="Zivanovic Y."/>
            <person name="Moreira D."/>
            <person name="Rodriguez-Valera F."/>
            <person name="Lopez-Garcia P."/>
        </authorList>
    </citation>
    <scope>NUCLEOTIDE SEQUENCE</scope>
</reference>
<protein>
    <submittedName>
        <fullName evidence="1">Uncharacterized protein</fullName>
    </submittedName>
</protein>
<evidence type="ECO:0000313" key="1">
    <source>
        <dbReference type="EMBL" id="AIF04398.1"/>
    </source>
</evidence>
<sequence length="73" mass="8383">MPSTLGDGMQHKTTRKLLFGDLLACTMLAENVRRWRSARVSDSVMDEKLREKLRPMFEAIVNKHADLLKPAWA</sequence>
<accession>A0A075GRR3</accession>
<dbReference type="EMBL" id="KF900707">
    <property type="protein sequence ID" value="AIF04398.1"/>
    <property type="molecule type" value="Genomic_DNA"/>
</dbReference>
<organism evidence="1">
    <name type="scientific">uncultured marine group II/III euryarchaeote KM3_174_A11</name>
    <dbReference type="NCBI Taxonomy" id="1457931"/>
    <lineage>
        <taxon>Archaea</taxon>
        <taxon>Methanobacteriati</taxon>
        <taxon>Methanobacteriota</taxon>
        <taxon>environmental samples</taxon>
    </lineage>
</organism>